<dbReference type="SUPFAM" id="SSF56219">
    <property type="entry name" value="DNase I-like"/>
    <property type="match status" value="1"/>
</dbReference>
<evidence type="ECO:0000313" key="3">
    <source>
        <dbReference type="EMBL" id="JAT20926.1"/>
    </source>
</evidence>
<reference evidence="3" key="1">
    <citation type="submission" date="2015-11" db="EMBL/GenBank/DDBJ databases">
        <title>De novo transcriptome assembly of four potential Pierce s Disease insect vectors from Arizona vineyards.</title>
        <authorList>
            <person name="Tassone E.E."/>
        </authorList>
    </citation>
    <scope>NUCLEOTIDE SEQUENCE</scope>
</reference>
<dbReference type="EMBL" id="GEBQ01019051">
    <property type="protein sequence ID" value="JAT20926.1"/>
    <property type="molecule type" value="Transcribed_RNA"/>
</dbReference>
<dbReference type="InterPro" id="IPR036691">
    <property type="entry name" value="Endo/exonu/phosph_ase_sf"/>
</dbReference>
<evidence type="ECO:0000259" key="2">
    <source>
        <dbReference type="Pfam" id="PF03372"/>
    </source>
</evidence>
<feature type="non-terminal residue" evidence="3">
    <location>
        <position position="1"/>
    </location>
</feature>
<dbReference type="Pfam" id="PF03372">
    <property type="entry name" value="Exo_endo_phos"/>
    <property type="match status" value="1"/>
</dbReference>
<accession>A0A1B6LB86</accession>
<dbReference type="PANTHER" id="PTHR47510">
    <property type="entry name" value="REVERSE TRANSCRIPTASE DOMAIN-CONTAINING PROTEIN"/>
    <property type="match status" value="1"/>
</dbReference>
<protein>
    <recommendedName>
        <fullName evidence="2">Endonuclease/exonuclease/phosphatase domain-containing protein</fullName>
    </recommendedName>
</protein>
<dbReference type="AlphaFoldDB" id="A0A1B6LB86"/>
<evidence type="ECO:0000256" key="1">
    <source>
        <dbReference type="SAM" id="Phobius"/>
    </source>
</evidence>
<dbReference type="GO" id="GO:0003824">
    <property type="term" value="F:catalytic activity"/>
    <property type="evidence" value="ECO:0007669"/>
    <property type="project" value="InterPro"/>
</dbReference>
<sequence>LFHYSRPCTLTIFYVHLAFMHTYAFFTLLMPIILTNTNLIILHQNTQEVSNKRDRLQHLAEQVKPNVLILTEHGLKKDQLENTIIIPGYSLMAYFCRTEHRGGGVAIYVEENLKKHTEEIDVHQFCEELTLEAALVKIRYGKSNLHILGTYRPPNGNFNVALEILSDIITSTKTDNYPLVIMGDINVDILSPDRKNVLLDETLATHNIKRLQLPATRITPLTKSSIDWICTNINIEKITPKVIHAGLSDHTAQSCSVNFSKIQSNPPRMGRCLRRKNLQELKCLLGE</sequence>
<dbReference type="InterPro" id="IPR005135">
    <property type="entry name" value="Endo/exonuclease/phosphatase"/>
</dbReference>
<dbReference type="Gene3D" id="3.60.10.10">
    <property type="entry name" value="Endonuclease/exonuclease/phosphatase"/>
    <property type="match status" value="1"/>
</dbReference>
<feature type="domain" description="Endonuclease/exonuclease/phosphatase" evidence="2">
    <location>
        <begin position="48"/>
        <end position="250"/>
    </location>
</feature>
<organism evidence="3">
    <name type="scientific">Graphocephala atropunctata</name>
    <dbReference type="NCBI Taxonomy" id="36148"/>
    <lineage>
        <taxon>Eukaryota</taxon>
        <taxon>Metazoa</taxon>
        <taxon>Ecdysozoa</taxon>
        <taxon>Arthropoda</taxon>
        <taxon>Hexapoda</taxon>
        <taxon>Insecta</taxon>
        <taxon>Pterygota</taxon>
        <taxon>Neoptera</taxon>
        <taxon>Paraneoptera</taxon>
        <taxon>Hemiptera</taxon>
        <taxon>Auchenorrhyncha</taxon>
        <taxon>Membracoidea</taxon>
        <taxon>Cicadellidae</taxon>
        <taxon>Cicadellinae</taxon>
        <taxon>Cicadellini</taxon>
        <taxon>Graphocephala</taxon>
    </lineage>
</organism>
<keyword evidence="1" id="KW-0812">Transmembrane</keyword>
<name>A0A1B6LB86_9HEMI</name>
<keyword evidence="1" id="KW-0472">Membrane</keyword>
<gene>
    <name evidence="3" type="ORF">g.47212</name>
</gene>
<proteinExistence type="predicted"/>
<feature type="transmembrane region" description="Helical" evidence="1">
    <location>
        <begin position="12"/>
        <end position="34"/>
    </location>
</feature>
<dbReference type="PANTHER" id="PTHR47510:SF3">
    <property type="entry name" value="ENDO_EXONUCLEASE_PHOSPHATASE DOMAIN-CONTAINING PROTEIN"/>
    <property type="match status" value="1"/>
</dbReference>
<keyword evidence="1" id="KW-1133">Transmembrane helix</keyword>